<feature type="compositionally biased region" description="Low complexity" evidence="2">
    <location>
        <begin position="335"/>
        <end position="352"/>
    </location>
</feature>
<feature type="region of interest" description="Disordered" evidence="2">
    <location>
        <begin position="332"/>
        <end position="352"/>
    </location>
</feature>
<evidence type="ECO:0000313" key="3">
    <source>
        <dbReference type="EMBL" id="CDJ55974.1"/>
    </source>
</evidence>
<dbReference type="GeneID" id="25334197"/>
<dbReference type="OrthoDB" id="348001at2759"/>
<dbReference type="AlphaFoldDB" id="U6M0I9"/>
<evidence type="ECO:0000313" key="4">
    <source>
        <dbReference type="Proteomes" id="UP000030763"/>
    </source>
</evidence>
<feature type="region of interest" description="Disordered" evidence="2">
    <location>
        <begin position="124"/>
        <end position="184"/>
    </location>
</feature>
<dbReference type="VEuPathDB" id="ToxoDB:EMWEY_00002110"/>
<evidence type="ECO:0000256" key="1">
    <source>
        <dbReference type="SAM" id="Coils"/>
    </source>
</evidence>
<name>U6M0I9_EIMMA</name>
<dbReference type="EMBL" id="HG718749">
    <property type="protein sequence ID" value="CDJ55974.1"/>
    <property type="molecule type" value="Genomic_DNA"/>
</dbReference>
<feature type="compositionally biased region" description="Low complexity" evidence="2">
    <location>
        <begin position="71"/>
        <end position="80"/>
    </location>
</feature>
<feature type="coiled-coil region" evidence="1">
    <location>
        <begin position="460"/>
        <end position="508"/>
    </location>
</feature>
<dbReference type="RefSeq" id="XP_013332624.1">
    <property type="nucleotide sequence ID" value="XM_013477170.1"/>
</dbReference>
<reference evidence="3" key="2">
    <citation type="submission" date="2013-10" db="EMBL/GenBank/DDBJ databases">
        <authorList>
            <person name="Aslett M."/>
        </authorList>
    </citation>
    <scope>NUCLEOTIDE SEQUENCE [LARGE SCALE GENOMIC DNA]</scope>
    <source>
        <strain evidence="3">Weybridge</strain>
    </source>
</reference>
<feature type="compositionally biased region" description="Low complexity" evidence="2">
    <location>
        <begin position="139"/>
        <end position="184"/>
    </location>
</feature>
<evidence type="ECO:0000256" key="2">
    <source>
        <dbReference type="SAM" id="MobiDB-lite"/>
    </source>
</evidence>
<dbReference type="Proteomes" id="UP000030763">
    <property type="component" value="Unassembled WGS sequence"/>
</dbReference>
<dbReference type="OMA" id="KTEETRY"/>
<gene>
    <name evidence="3" type="ORF">EMWEY_00002110</name>
</gene>
<keyword evidence="1" id="KW-0175">Coiled coil</keyword>
<evidence type="ECO:0008006" key="5">
    <source>
        <dbReference type="Google" id="ProtNLM"/>
    </source>
</evidence>
<feature type="region of interest" description="Disordered" evidence="2">
    <location>
        <begin position="1"/>
        <end position="86"/>
    </location>
</feature>
<feature type="compositionally biased region" description="Low complexity" evidence="2">
    <location>
        <begin position="373"/>
        <end position="393"/>
    </location>
</feature>
<organism evidence="3 4">
    <name type="scientific">Eimeria maxima</name>
    <name type="common">Coccidian parasite</name>
    <dbReference type="NCBI Taxonomy" id="5804"/>
    <lineage>
        <taxon>Eukaryota</taxon>
        <taxon>Sar</taxon>
        <taxon>Alveolata</taxon>
        <taxon>Apicomplexa</taxon>
        <taxon>Conoidasida</taxon>
        <taxon>Coccidia</taxon>
        <taxon>Eucoccidiorida</taxon>
        <taxon>Eimeriorina</taxon>
        <taxon>Eimeriidae</taxon>
        <taxon>Eimeria</taxon>
    </lineage>
</organism>
<sequence>MLQNPSFEAQADRTYMVSSGPPKERREGHPGPTSLPIRLQQESGGHLPAPGARGEAPGVAGEPVGEPPPSRLSSRGSSLSATADASLGKEMQQLSFDLKEHLHVESKRTRTVPSCCSLCKAPQQAEVGGGRSPADTITGGAKAAPAASPPAASGLLASSEASPQGSASPATEGPTEVPAAPAAPAVQGAATTAGASRPNVGGGVDCCLTCSCPCHNDTNSSANCSSIVCIEGPRRPPTFASNLADLCKAFPSLIVSLLETADNDLQRAHALVRVVSDTNTGLFSTKAGAPMAKRKRCPDDCFEALEDPSAVLSGCRRGSVSMEVAGGSPSSGCSAVAAADQQQQQPVQHGQQHPLLGSRVSVPVPVTSAAAGASLAAGPTTSAATTTGTDSAANRGANGPGGLGRELLPEAWCDEVAERLMWAIVTATSGDDAKAKAAALLREHAMQLTHAQQDEPSQAELAKEAERQELAKRVELLQNDKLLLARAVKAQHEKLQTLQQSLAAKTEETRYLVQELSGAQQRLRSLRDAASALLLGASANRNNSPCRDNTFDRRFPDVC</sequence>
<accession>U6M0I9</accession>
<reference evidence="3" key="1">
    <citation type="submission" date="2013-10" db="EMBL/GenBank/DDBJ databases">
        <title>Genomic analysis of the causative agents of coccidiosis in chickens.</title>
        <authorList>
            <person name="Reid A.J."/>
            <person name="Blake D."/>
            <person name="Billington K."/>
            <person name="Browne H."/>
            <person name="Dunn M."/>
            <person name="Hung S."/>
            <person name="Kawahara F."/>
            <person name="Miranda-Saavedra D."/>
            <person name="Mourier T."/>
            <person name="Nagra H."/>
            <person name="Otto T.D."/>
            <person name="Rawlings N."/>
            <person name="Sanchez A."/>
            <person name="Sanders M."/>
            <person name="Subramaniam C."/>
            <person name="Tay Y."/>
            <person name="Dear P."/>
            <person name="Doerig C."/>
            <person name="Gruber A."/>
            <person name="Parkinson J."/>
            <person name="Shirley M."/>
            <person name="Wan K.L."/>
            <person name="Berriman M."/>
            <person name="Tomley F."/>
            <person name="Pain A."/>
        </authorList>
    </citation>
    <scope>NUCLEOTIDE SEQUENCE [LARGE SCALE GENOMIC DNA]</scope>
    <source>
        <strain evidence="3">Weybridge</strain>
    </source>
</reference>
<feature type="compositionally biased region" description="Low complexity" evidence="2">
    <location>
        <begin position="54"/>
        <end position="64"/>
    </location>
</feature>
<keyword evidence="4" id="KW-1185">Reference proteome</keyword>
<feature type="region of interest" description="Disordered" evidence="2">
    <location>
        <begin position="373"/>
        <end position="402"/>
    </location>
</feature>
<protein>
    <recommendedName>
        <fullName evidence="5">CUE domain-containing protein</fullName>
    </recommendedName>
</protein>
<proteinExistence type="predicted"/>